<dbReference type="InterPro" id="IPR036894">
    <property type="entry name" value="YbaB-like_sf"/>
</dbReference>
<evidence type="ECO:0000256" key="2">
    <source>
        <dbReference type="HAMAP-Rule" id="MF_00274"/>
    </source>
</evidence>
<feature type="coiled-coil region" evidence="3">
    <location>
        <begin position="15"/>
        <end position="42"/>
    </location>
</feature>
<comment type="subunit">
    <text evidence="2">Homodimer.</text>
</comment>
<sequence length="114" mass="12320">MAKQRGGFPGMPGNMNNMLKQVQKMQRDMEKMQAELEEKQVEASVGGGTVKVVANGKKEILSIAIDPEVVDPEDVEMLQDLVLSAVNEALRLADEMAGSKMSQLTGGMNIPGLF</sequence>
<dbReference type="PANTHER" id="PTHR33449">
    <property type="entry name" value="NUCLEOID-ASSOCIATED PROTEIN YBAB"/>
    <property type="match status" value="1"/>
</dbReference>
<gene>
    <name evidence="4" type="ORF">ACFO4R_08865</name>
</gene>
<comment type="subcellular location">
    <subcellularLocation>
        <location evidence="2">Cytoplasm</location>
        <location evidence="2">Nucleoid</location>
    </subcellularLocation>
</comment>
<organism evidence="4 5">
    <name type="scientific">Filifactor villosus</name>
    <dbReference type="NCBI Taxonomy" id="29374"/>
    <lineage>
        <taxon>Bacteria</taxon>
        <taxon>Bacillati</taxon>
        <taxon>Bacillota</taxon>
        <taxon>Clostridia</taxon>
        <taxon>Peptostreptococcales</taxon>
        <taxon>Filifactoraceae</taxon>
        <taxon>Filifactor</taxon>
    </lineage>
</organism>
<dbReference type="Gene3D" id="3.30.1310.10">
    <property type="entry name" value="Nucleoid-associated protein YbaB-like domain"/>
    <property type="match status" value="1"/>
</dbReference>
<dbReference type="RefSeq" id="WP_379788735.1">
    <property type="nucleotide sequence ID" value="NZ_JBHSHL010000038.1"/>
</dbReference>
<comment type="similarity">
    <text evidence="2">Belongs to the YbaB/EbfC family.</text>
</comment>
<comment type="function">
    <text evidence="2">Binds to DNA and alters its conformation. May be involved in regulation of gene expression, nucleoid organization and DNA protection.</text>
</comment>
<protein>
    <recommendedName>
        <fullName evidence="2">Nucleoid-associated protein ACFO4R_08865</fullName>
    </recommendedName>
</protein>
<name>A0ABV9QN75_9FIRM</name>
<dbReference type="PIRSF" id="PIRSF004555">
    <property type="entry name" value="UCP004555"/>
    <property type="match status" value="1"/>
</dbReference>
<dbReference type="NCBIfam" id="TIGR00103">
    <property type="entry name" value="DNA_YbaB_EbfC"/>
    <property type="match status" value="1"/>
</dbReference>
<accession>A0ABV9QN75</accession>
<evidence type="ECO:0000313" key="4">
    <source>
        <dbReference type="EMBL" id="MFC4805192.1"/>
    </source>
</evidence>
<evidence type="ECO:0000313" key="5">
    <source>
        <dbReference type="Proteomes" id="UP001595916"/>
    </source>
</evidence>
<dbReference type="PANTHER" id="PTHR33449:SF1">
    <property type="entry name" value="NUCLEOID-ASSOCIATED PROTEIN YBAB"/>
    <property type="match status" value="1"/>
</dbReference>
<proteinExistence type="inferred from homology"/>
<dbReference type="InterPro" id="IPR004401">
    <property type="entry name" value="YbaB/EbfC"/>
</dbReference>
<evidence type="ECO:0000256" key="3">
    <source>
        <dbReference type="SAM" id="Coils"/>
    </source>
</evidence>
<evidence type="ECO:0000256" key="1">
    <source>
        <dbReference type="ARBA" id="ARBA00023125"/>
    </source>
</evidence>
<keyword evidence="5" id="KW-1185">Reference proteome</keyword>
<dbReference type="EMBL" id="JBHSHL010000038">
    <property type="protein sequence ID" value="MFC4805192.1"/>
    <property type="molecule type" value="Genomic_DNA"/>
</dbReference>
<keyword evidence="1 2" id="KW-0238">DNA-binding</keyword>
<reference evidence="5" key="1">
    <citation type="journal article" date="2019" name="Int. J. Syst. Evol. Microbiol.">
        <title>The Global Catalogue of Microorganisms (GCM) 10K type strain sequencing project: providing services to taxonomists for standard genome sequencing and annotation.</title>
        <authorList>
            <consortium name="The Broad Institute Genomics Platform"/>
            <consortium name="The Broad Institute Genome Sequencing Center for Infectious Disease"/>
            <person name="Wu L."/>
            <person name="Ma J."/>
        </authorList>
    </citation>
    <scope>NUCLEOTIDE SEQUENCE [LARGE SCALE GENOMIC DNA]</scope>
    <source>
        <strain evidence="5">CCUG 46385</strain>
    </source>
</reference>
<dbReference type="Pfam" id="PF02575">
    <property type="entry name" value="YbaB_DNA_bd"/>
    <property type="match status" value="1"/>
</dbReference>
<dbReference type="SUPFAM" id="SSF82607">
    <property type="entry name" value="YbaB-like"/>
    <property type="match status" value="1"/>
</dbReference>
<comment type="caution">
    <text evidence="4">The sequence shown here is derived from an EMBL/GenBank/DDBJ whole genome shotgun (WGS) entry which is preliminary data.</text>
</comment>
<dbReference type="HAMAP" id="MF_00274">
    <property type="entry name" value="DNA_YbaB_EbfC"/>
    <property type="match status" value="1"/>
</dbReference>
<keyword evidence="2" id="KW-0963">Cytoplasm</keyword>
<keyword evidence="3" id="KW-0175">Coiled coil</keyword>
<dbReference type="Proteomes" id="UP001595916">
    <property type="component" value="Unassembled WGS sequence"/>
</dbReference>